<gene>
    <name evidence="1" type="ORF">Amon02_000154100</name>
</gene>
<accession>A0ACB5SUY5</accession>
<protein>
    <submittedName>
        <fullName evidence="1">Unnamed protein product</fullName>
    </submittedName>
</protein>
<organism evidence="1 2">
    <name type="scientific">Ambrosiozyma monospora</name>
    <name type="common">Yeast</name>
    <name type="synonym">Endomycopsis monosporus</name>
    <dbReference type="NCBI Taxonomy" id="43982"/>
    <lineage>
        <taxon>Eukaryota</taxon>
        <taxon>Fungi</taxon>
        <taxon>Dikarya</taxon>
        <taxon>Ascomycota</taxon>
        <taxon>Saccharomycotina</taxon>
        <taxon>Pichiomycetes</taxon>
        <taxon>Pichiales</taxon>
        <taxon>Pichiaceae</taxon>
        <taxon>Ambrosiozyma</taxon>
    </lineage>
</organism>
<reference evidence="1" key="1">
    <citation type="submission" date="2023-04" db="EMBL/GenBank/DDBJ databases">
        <title>Ambrosiozyma monospora NBRC 10751.</title>
        <authorList>
            <person name="Ichikawa N."/>
            <person name="Sato H."/>
            <person name="Tonouchi N."/>
        </authorList>
    </citation>
    <scope>NUCLEOTIDE SEQUENCE</scope>
    <source>
        <strain evidence="1">NBRC 10751</strain>
    </source>
</reference>
<evidence type="ECO:0000313" key="1">
    <source>
        <dbReference type="EMBL" id="GME73816.1"/>
    </source>
</evidence>
<dbReference type="EMBL" id="BSXS01000764">
    <property type="protein sequence ID" value="GME73816.1"/>
    <property type="molecule type" value="Genomic_DNA"/>
</dbReference>
<name>A0ACB5SUY5_AMBMO</name>
<dbReference type="Proteomes" id="UP001165064">
    <property type="component" value="Unassembled WGS sequence"/>
</dbReference>
<proteinExistence type="predicted"/>
<evidence type="ECO:0000313" key="2">
    <source>
        <dbReference type="Proteomes" id="UP001165064"/>
    </source>
</evidence>
<comment type="caution">
    <text evidence="1">The sequence shown here is derived from an EMBL/GenBank/DDBJ whole genome shotgun (WGS) entry which is preliminary data.</text>
</comment>
<keyword evidence="2" id="KW-1185">Reference proteome</keyword>
<sequence>MQAHLLLDIKIVAVVGNLVQIPPFVDVEDYEDFPITSYLTEMKNMVKDHPEQSSYFFETLDEKVRFKLLNQMQYRKAVNQNIPTADQALSNTHDILKTMMKSTNDQEEQAITDQMIIIGSFCTRYPFTSAKVEFEVKQLEARLAGKSDTNLFRAFTGPRYCEGYLMKPKNQSIAISANSSKE</sequence>